<dbReference type="AlphaFoldDB" id="A0A0H4VBF4"/>
<evidence type="ECO:0000313" key="1">
    <source>
        <dbReference type="EMBL" id="AKQ41720.2"/>
    </source>
</evidence>
<dbReference type="EMBL" id="CP011310">
    <property type="protein sequence ID" value="AKQ41720.2"/>
    <property type="molecule type" value="Genomic_DNA"/>
</dbReference>
<dbReference type="STRING" id="1648404.CP97_06335"/>
<keyword evidence="2" id="KW-1185">Reference proteome</keyword>
<dbReference type="KEGG" id="ery:CP97_06335"/>
<dbReference type="InterPro" id="IPR021848">
    <property type="entry name" value="HODM_asu-like"/>
</dbReference>
<reference evidence="1 2" key="1">
    <citation type="journal article" date="2015" name="Int. J. Syst. Evol. Microbiol.">
        <title>Erythrobacter atlanticus sp. nov., a bacterium from ocean sediment able to degrade polycyclic aromatic hydrocarbons.</title>
        <authorList>
            <person name="Zhuang L."/>
            <person name="Liu Y."/>
            <person name="Wang L."/>
            <person name="Wang W."/>
            <person name="Shao Z."/>
        </authorList>
    </citation>
    <scope>NUCLEOTIDE SEQUENCE [LARGE SCALE GENOMIC DNA]</scope>
    <source>
        <strain evidence="2">s21-N3</strain>
    </source>
</reference>
<protein>
    <recommendedName>
        <fullName evidence="3">DUF3445 domain-containing protein</fullName>
    </recommendedName>
</protein>
<dbReference type="Pfam" id="PF11927">
    <property type="entry name" value="HODM_asu-like"/>
    <property type="match status" value="1"/>
</dbReference>
<sequence length="274" mass="29527">MDRMKTPTQRLGFSVDELLPRARGGGALKMGLVSLAETEWLQPDPDLDLRNAAFDAHPESVQLTPDAHPAGAELAAMRGLQGGLEDAARSAWEDMCLLAPDEGEGLYRLIGAAVAFPTDWDPARKLGKSLISLHAPIHGYTDQLASGVDHFMAGLKPGKIFGRCNWFVSPTPALRWIAQNPPQQAFAHVTVANAGRTLFVRSERQTLRRLPETGAILFTIGVHVAPLGSLSPANIARMAKAVLTIPSAEAERRGATFFASQIKTFAAQVTKTMD</sequence>
<dbReference type="Proteomes" id="UP000059113">
    <property type="component" value="Chromosome"/>
</dbReference>
<name>A0A0H4VBF4_9SPHN</name>
<gene>
    <name evidence="1" type="ORF">CP97_06335</name>
</gene>
<organism evidence="1 2">
    <name type="scientific">Aurantiacibacter atlanticus</name>
    <dbReference type="NCBI Taxonomy" id="1648404"/>
    <lineage>
        <taxon>Bacteria</taxon>
        <taxon>Pseudomonadati</taxon>
        <taxon>Pseudomonadota</taxon>
        <taxon>Alphaproteobacteria</taxon>
        <taxon>Sphingomonadales</taxon>
        <taxon>Erythrobacteraceae</taxon>
        <taxon>Aurantiacibacter</taxon>
    </lineage>
</organism>
<proteinExistence type="predicted"/>
<evidence type="ECO:0008006" key="3">
    <source>
        <dbReference type="Google" id="ProtNLM"/>
    </source>
</evidence>
<evidence type="ECO:0000313" key="2">
    <source>
        <dbReference type="Proteomes" id="UP000059113"/>
    </source>
</evidence>
<accession>A0A0H4VBF4</accession>
<reference evidence="2" key="2">
    <citation type="submission" date="2015-04" db="EMBL/GenBank/DDBJ databases">
        <title>The complete genome sequence of Erythrobacter sp. s21-N3.</title>
        <authorList>
            <person name="Zhuang L."/>
            <person name="Liu Y."/>
            <person name="Shao Z."/>
        </authorList>
    </citation>
    <scope>NUCLEOTIDE SEQUENCE [LARGE SCALE GENOMIC DNA]</scope>
    <source>
        <strain evidence="2">s21-N3</strain>
    </source>
</reference>